<evidence type="ECO:0000256" key="1">
    <source>
        <dbReference type="SAM" id="MobiDB-lite"/>
    </source>
</evidence>
<dbReference type="Pfam" id="PF09976">
    <property type="entry name" value="TPR_21"/>
    <property type="match status" value="1"/>
</dbReference>
<proteinExistence type="predicted"/>
<reference evidence="4" key="1">
    <citation type="journal article" date="2015" name="Nature">
        <title>Complex archaea that bridge the gap between prokaryotes and eukaryotes.</title>
        <authorList>
            <person name="Spang A."/>
            <person name="Saw J.H."/>
            <person name="Jorgensen S.L."/>
            <person name="Zaremba-Niedzwiedzka K."/>
            <person name="Martijn J."/>
            <person name="Lind A.E."/>
            <person name="van Eijk R."/>
            <person name="Schleper C."/>
            <person name="Guy L."/>
            <person name="Ettema T.J."/>
        </authorList>
    </citation>
    <scope>NUCLEOTIDE SEQUENCE</scope>
</reference>
<dbReference type="InterPro" id="IPR018704">
    <property type="entry name" value="SecYEG/CpoB_TPR"/>
</dbReference>
<evidence type="ECO:0000313" key="4">
    <source>
        <dbReference type="EMBL" id="KKN83172.1"/>
    </source>
</evidence>
<evidence type="ECO:0000259" key="3">
    <source>
        <dbReference type="Pfam" id="PF09976"/>
    </source>
</evidence>
<gene>
    <name evidence="4" type="ORF">LCGC14_0301700</name>
</gene>
<feature type="region of interest" description="Disordered" evidence="1">
    <location>
        <begin position="216"/>
        <end position="237"/>
    </location>
</feature>
<name>A0A0F9U769_9ZZZZ</name>
<feature type="transmembrane region" description="Helical" evidence="2">
    <location>
        <begin position="26"/>
        <end position="44"/>
    </location>
</feature>
<organism evidence="4">
    <name type="scientific">marine sediment metagenome</name>
    <dbReference type="NCBI Taxonomy" id="412755"/>
    <lineage>
        <taxon>unclassified sequences</taxon>
        <taxon>metagenomes</taxon>
        <taxon>ecological metagenomes</taxon>
    </lineage>
</organism>
<accession>A0A0F9U769</accession>
<dbReference type="AlphaFoldDB" id="A0A0F9U769"/>
<feature type="domain" description="Ancillary SecYEG translocon subunit/Cell division coordinator CpoB TPR" evidence="3">
    <location>
        <begin position="29"/>
        <end position="133"/>
    </location>
</feature>
<keyword evidence="2" id="KW-0812">Transmembrane</keyword>
<evidence type="ECO:0000256" key="2">
    <source>
        <dbReference type="SAM" id="Phobius"/>
    </source>
</evidence>
<dbReference type="EMBL" id="LAZR01000189">
    <property type="protein sequence ID" value="KKN83172.1"/>
    <property type="molecule type" value="Genomic_DNA"/>
</dbReference>
<keyword evidence="2" id="KW-1133">Transmembrane helix</keyword>
<comment type="caution">
    <text evidence="4">The sequence shown here is derived from an EMBL/GenBank/DDBJ whole genome shotgun (WGS) entry which is preliminary data.</text>
</comment>
<sequence>MSDTDSFIDEVNDEVRRDRFYFMLKRYGWIAILAVVLLVGGAAWNEYNKAQTRAEAETLGDAMFAALSAEDTAARAAAFENIEATHPRAGVLLGMLQAAEQAEAGETDAAVATLNDIGLHADVPAIYREIAQFKAITLQGSDMPANERRLALENLAQPGSSLRLLAQEQLAMIDIEENAPEAAIERYQGILNDADVTSDLQQRALQVIVALGGDPEMGTAVPAPQTDTVPALDADNN</sequence>
<protein>
    <recommendedName>
        <fullName evidence="3">Ancillary SecYEG translocon subunit/Cell division coordinator CpoB TPR domain-containing protein</fullName>
    </recommendedName>
</protein>
<keyword evidence="2" id="KW-0472">Membrane</keyword>